<evidence type="ECO:0000313" key="3">
    <source>
        <dbReference type="Proteomes" id="UP000092444"/>
    </source>
</evidence>
<dbReference type="PANTHER" id="PTHR21407:SF3">
    <property type="entry name" value="LD12305P"/>
    <property type="match status" value="1"/>
</dbReference>
<dbReference type="STRING" id="37546.A0A1B0G6Z0"/>
<evidence type="ECO:0000313" key="2">
    <source>
        <dbReference type="EnsemblMetazoa" id="GMOY009083-PA"/>
    </source>
</evidence>
<organism evidence="2 3">
    <name type="scientific">Glossina morsitans morsitans</name>
    <name type="common">Savannah tsetse fly</name>
    <dbReference type="NCBI Taxonomy" id="37546"/>
    <lineage>
        <taxon>Eukaryota</taxon>
        <taxon>Metazoa</taxon>
        <taxon>Ecdysozoa</taxon>
        <taxon>Arthropoda</taxon>
        <taxon>Hexapoda</taxon>
        <taxon>Insecta</taxon>
        <taxon>Pterygota</taxon>
        <taxon>Neoptera</taxon>
        <taxon>Endopterygota</taxon>
        <taxon>Diptera</taxon>
        <taxon>Brachycera</taxon>
        <taxon>Muscomorpha</taxon>
        <taxon>Hippoboscoidea</taxon>
        <taxon>Glossinidae</taxon>
        <taxon>Glossina</taxon>
    </lineage>
</organism>
<reference evidence="2" key="1">
    <citation type="submission" date="2020-05" db="UniProtKB">
        <authorList>
            <consortium name="EnsemblMetazoa"/>
        </authorList>
    </citation>
    <scope>IDENTIFICATION</scope>
    <source>
        <strain evidence="2">Yale</strain>
    </source>
</reference>
<dbReference type="PhylomeDB" id="A0A1B0G6Z0"/>
<dbReference type="AlphaFoldDB" id="A0A1B0G6Z0"/>
<protein>
    <submittedName>
        <fullName evidence="2">Uncharacterized protein</fullName>
    </submittedName>
</protein>
<name>A0A1B0G6Z0_GLOMM</name>
<dbReference type="Proteomes" id="UP000092444">
    <property type="component" value="Unassembled WGS sequence"/>
</dbReference>
<feature type="chain" id="PRO_5008408048" evidence="1">
    <location>
        <begin position="22"/>
        <end position="155"/>
    </location>
</feature>
<dbReference type="PANTHER" id="PTHR21407">
    <property type="entry name" value="RE43931P-RELATED"/>
    <property type="match status" value="1"/>
</dbReference>
<feature type="signal peptide" evidence="1">
    <location>
        <begin position="1"/>
        <end position="21"/>
    </location>
</feature>
<evidence type="ECO:0000256" key="1">
    <source>
        <dbReference type="SAM" id="SignalP"/>
    </source>
</evidence>
<sequence length="155" mass="18020">MKAFILAASILLLSFVNVSWAQFNNGRVLDPPNPQLCAQRIIHERTPDGKGYFFSWRDPALKGVEEDWLTARNYCRRRCMDSVSLETSLENEWVKQRVVNENQKRFQQKKKPVFCVSADHDDNNVVDYNEEDNVDDDDDDDDVCVFFVCVSCTIF</sequence>
<keyword evidence="1" id="KW-0732">Signal</keyword>
<dbReference type="SUPFAM" id="SSF56436">
    <property type="entry name" value="C-type lectin-like"/>
    <property type="match status" value="1"/>
</dbReference>
<dbReference type="EnsemblMetazoa" id="GMOY009083-RA">
    <property type="protein sequence ID" value="GMOY009083-PA"/>
    <property type="gene ID" value="GMOY009083"/>
</dbReference>
<dbReference type="EMBL" id="CCAG010018274">
    <property type="status" value="NOT_ANNOTATED_CDS"/>
    <property type="molecule type" value="Genomic_DNA"/>
</dbReference>
<keyword evidence="3" id="KW-1185">Reference proteome</keyword>
<dbReference type="VEuPathDB" id="VectorBase:GMOY009083"/>
<proteinExistence type="predicted"/>
<dbReference type="InterPro" id="IPR016187">
    <property type="entry name" value="CTDL_fold"/>
</dbReference>
<accession>A0A1B0G6Z0</accession>